<dbReference type="AlphaFoldDB" id="D1AGA7"/>
<gene>
    <name evidence="1" type="ordered locus">Sterm_3899</name>
</gene>
<dbReference type="EMBL" id="CP001739">
    <property type="protein sequence ID" value="ACZ10733.1"/>
    <property type="molecule type" value="Genomic_DNA"/>
</dbReference>
<dbReference type="HOGENOM" id="CLU_2156606_0_0_0"/>
<reference evidence="2" key="1">
    <citation type="submission" date="2009-09" db="EMBL/GenBank/DDBJ databases">
        <title>The complete chromosome of Sebaldella termitidis ATCC 33386.</title>
        <authorList>
            <consortium name="US DOE Joint Genome Institute (JGI-PGF)"/>
            <person name="Lucas S."/>
            <person name="Copeland A."/>
            <person name="Lapidus A."/>
            <person name="Glavina del Rio T."/>
            <person name="Dalin E."/>
            <person name="Tice H."/>
            <person name="Bruce D."/>
            <person name="Goodwin L."/>
            <person name="Pitluck S."/>
            <person name="Kyrpides N."/>
            <person name="Mavromatis K."/>
            <person name="Ivanova N."/>
            <person name="Mikhailova N."/>
            <person name="Sims D."/>
            <person name="Meincke L."/>
            <person name="Brettin T."/>
            <person name="Detter J.C."/>
            <person name="Han C."/>
            <person name="Larimer F."/>
            <person name="Land M."/>
            <person name="Hauser L."/>
            <person name="Markowitz V."/>
            <person name="Cheng J.F."/>
            <person name="Hugenholtz P."/>
            <person name="Woyke T."/>
            <person name="Wu D."/>
            <person name="Eisen J.A."/>
        </authorList>
    </citation>
    <scope>NUCLEOTIDE SEQUENCE [LARGE SCALE GENOMIC DNA]</scope>
    <source>
        <strain evidence="2">ATCC 33386 / NCTC 11300</strain>
    </source>
</reference>
<organism evidence="1 2">
    <name type="scientific">Sebaldella termitidis (strain ATCC 33386 / NCTC 11300)</name>
    <dbReference type="NCBI Taxonomy" id="526218"/>
    <lineage>
        <taxon>Bacteria</taxon>
        <taxon>Fusobacteriati</taxon>
        <taxon>Fusobacteriota</taxon>
        <taxon>Fusobacteriia</taxon>
        <taxon>Fusobacteriales</taxon>
        <taxon>Leptotrichiaceae</taxon>
        <taxon>Sebaldella</taxon>
    </lineage>
</organism>
<name>D1AGA7_SEBTE</name>
<dbReference type="RefSeq" id="WP_012863308.1">
    <property type="nucleotide sequence ID" value="NC_013517.1"/>
</dbReference>
<dbReference type="KEGG" id="str:Sterm_3899"/>
<dbReference type="STRING" id="526218.Sterm_3899"/>
<accession>D1AGA7</accession>
<sequence>MGADYELPQALKDTLERLGYTSEEIDKRIENYSEESRTYVKAELEGFEMTEAEICLIRNNYIQYKLFADVEMDSMVEDKRIFLKDFINSIKKNKLRLQLEKKEKPRRIMVI</sequence>
<protein>
    <submittedName>
        <fullName evidence="1">Uncharacterized protein</fullName>
    </submittedName>
</protein>
<dbReference type="Proteomes" id="UP000000845">
    <property type="component" value="Chromosome"/>
</dbReference>
<reference evidence="1 2" key="2">
    <citation type="journal article" date="2010" name="Stand. Genomic Sci.">
        <title>Complete genome sequence of Sebaldella termitidis type strain (NCTC 11300).</title>
        <authorList>
            <person name="Harmon-Smith M."/>
            <person name="Celia L."/>
            <person name="Chertkov O."/>
            <person name="Lapidus A."/>
            <person name="Copeland A."/>
            <person name="Glavina Del Rio T."/>
            <person name="Nolan M."/>
            <person name="Lucas S."/>
            <person name="Tice H."/>
            <person name="Cheng J.F."/>
            <person name="Han C."/>
            <person name="Detter J.C."/>
            <person name="Bruce D."/>
            <person name="Goodwin L."/>
            <person name="Pitluck S."/>
            <person name="Pati A."/>
            <person name="Liolios K."/>
            <person name="Ivanova N."/>
            <person name="Mavromatis K."/>
            <person name="Mikhailova N."/>
            <person name="Chen A."/>
            <person name="Palaniappan K."/>
            <person name="Land M."/>
            <person name="Hauser L."/>
            <person name="Chang Y.J."/>
            <person name="Jeffries C.D."/>
            <person name="Brettin T."/>
            <person name="Goker M."/>
            <person name="Beck B."/>
            <person name="Bristow J."/>
            <person name="Eisen J.A."/>
            <person name="Markowitz V."/>
            <person name="Hugenholtz P."/>
            <person name="Kyrpides N.C."/>
            <person name="Klenk H.P."/>
            <person name="Chen F."/>
        </authorList>
    </citation>
    <scope>NUCLEOTIDE SEQUENCE [LARGE SCALE GENOMIC DNA]</scope>
    <source>
        <strain evidence="2">ATCC 33386 / NCTC 11300</strain>
    </source>
</reference>
<evidence type="ECO:0000313" key="1">
    <source>
        <dbReference type="EMBL" id="ACZ10733.1"/>
    </source>
</evidence>
<proteinExistence type="predicted"/>
<evidence type="ECO:0000313" key="2">
    <source>
        <dbReference type="Proteomes" id="UP000000845"/>
    </source>
</evidence>
<keyword evidence="2" id="KW-1185">Reference proteome</keyword>